<dbReference type="SUPFAM" id="SSF51556">
    <property type="entry name" value="Metallo-dependent hydrolases"/>
    <property type="match status" value="1"/>
</dbReference>
<dbReference type="InterPro" id="IPR011059">
    <property type="entry name" value="Metal-dep_hydrolase_composite"/>
</dbReference>
<sequence length="428" mass="46703">MAIVLKGAKLFDGTGKDIITDGVVVIGDDGKIDQVGKRQDVSPIKYDEVSYYDLNGQFLMPGLIDAHIHIGLQGMPDTYQENYICETSRAVRSVKEMEATLQAGFTTVRNCGTANKIDFSVKEGVENGWINGPRILTSGEILSTTCSGTEYFENLYRIADGYDEFKKASREQLKFGADFLKVMATGAIMNPGGIPGAEQTDIKELKAIVEEATKLEKKVAAHAHGAQGIKNAVQAGAYTIEHASLVDDEALSMMVDHNIYVVPTLTVGYLVLKYANEINVPRFMIDKTRQIRTVRVNSIKRALESGVRIAMGSDAGVSPYNYHGNNALELVIYVNEGLMSPTEAILSATKVAAEACDIASEVGTIEKGKIADMIVVDGNPLEDIEVLLNKDNIRKVIKDGKIVKNLDKESPCSIPQLTPYMEEDFPKV</sequence>
<dbReference type="KEGG" id="salq:SYNTR_1775"/>
<dbReference type="OrthoDB" id="9797498at2"/>
<dbReference type="InterPro" id="IPR032466">
    <property type="entry name" value="Metal_Hydrolase"/>
</dbReference>
<reference evidence="3" key="1">
    <citation type="journal article" date="2019" name="Microbiology">
        <title>Complete Genome Sequence of an Uncultured Bacterium of the Candidate Phylum Bipolaricaulota.</title>
        <authorList>
            <person name="Kadnikov V.V."/>
            <person name="Mardanov A.V."/>
            <person name="Beletsky A.V."/>
            <person name="Frank Y.A."/>
            <person name="Karnachuk O.V."/>
            <person name="Ravin N.V."/>
        </authorList>
    </citation>
    <scope>NUCLEOTIDE SEQUENCE [LARGE SCALE GENOMIC DNA]</scope>
</reference>
<dbReference type="Gene3D" id="2.30.40.10">
    <property type="entry name" value="Urease, subunit C, domain 1"/>
    <property type="match status" value="1"/>
</dbReference>
<evidence type="ECO:0000313" key="2">
    <source>
        <dbReference type="EMBL" id="QGU00369.1"/>
    </source>
</evidence>
<name>A0A6I6DHW9_9FIRM</name>
<dbReference type="Gene3D" id="3.20.20.140">
    <property type="entry name" value="Metal-dependent hydrolases"/>
    <property type="match status" value="1"/>
</dbReference>
<dbReference type="GO" id="GO:0016810">
    <property type="term" value="F:hydrolase activity, acting on carbon-nitrogen (but not peptide) bonds"/>
    <property type="evidence" value="ECO:0007669"/>
    <property type="project" value="InterPro"/>
</dbReference>
<feature type="domain" description="Amidohydrolase-related" evidence="1">
    <location>
        <begin position="58"/>
        <end position="403"/>
    </location>
</feature>
<dbReference type="Pfam" id="PF01979">
    <property type="entry name" value="Amidohydro_1"/>
    <property type="match status" value="1"/>
</dbReference>
<dbReference type="InterPro" id="IPR006680">
    <property type="entry name" value="Amidohydro-rel"/>
</dbReference>
<dbReference type="EMBL" id="CP046457">
    <property type="protein sequence ID" value="QGU00369.1"/>
    <property type="molecule type" value="Genomic_DNA"/>
</dbReference>
<dbReference type="SUPFAM" id="SSF51338">
    <property type="entry name" value="Composite domain of metallo-dependent hydrolases"/>
    <property type="match status" value="1"/>
</dbReference>
<dbReference type="PANTHER" id="PTHR43135">
    <property type="entry name" value="ALPHA-D-RIBOSE 1-METHYLPHOSPHONATE 5-TRIPHOSPHATE DIPHOSPHATASE"/>
    <property type="match status" value="1"/>
</dbReference>
<organism evidence="2 3">
    <name type="scientific">Candidatus Syntrophocurvum alkaliphilum</name>
    <dbReference type="NCBI Taxonomy" id="2293317"/>
    <lineage>
        <taxon>Bacteria</taxon>
        <taxon>Bacillati</taxon>
        <taxon>Bacillota</taxon>
        <taxon>Clostridia</taxon>
        <taxon>Eubacteriales</taxon>
        <taxon>Syntrophomonadaceae</taxon>
        <taxon>Candidatus Syntrophocurvum</taxon>
    </lineage>
</organism>
<dbReference type="CDD" id="cd01299">
    <property type="entry name" value="Met_dep_hydrolase_A"/>
    <property type="match status" value="1"/>
</dbReference>
<dbReference type="InterPro" id="IPR057744">
    <property type="entry name" value="OTAase-like"/>
</dbReference>
<dbReference type="RefSeq" id="WP_156204162.1">
    <property type="nucleotide sequence ID" value="NZ_CP046457.1"/>
</dbReference>
<dbReference type="InterPro" id="IPR051781">
    <property type="entry name" value="Metallo-dep_Hydrolase"/>
</dbReference>
<dbReference type="PANTHER" id="PTHR43135:SF3">
    <property type="entry name" value="ALPHA-D-RIBOSE 1-METHYLPHOSPHONATE 5-TRIPHOSPHATE DIPHOSPHATASE"/>
    <property type="match status" value="1"/>
</dbReference>
<evidence type="ECO:0000259" key="1">
    <source>
        <dbReference type="Pfam" id="PF01979"/>
    </source>
</evidence>
<keyword evidence="2" id="KW-0378">Hydrolase</keyword>
<gene>
    <name evidence="2" type="ORF">SYNTR_1775</name>
</gene>
<protein>
    <submittedName>
        <fullName evidence="2">Putative amidohydrolase</fullName>
    </submittedName>
</protein>
<keyword evidence="3" id="KW-1185">Reference proteome</keyword>
<dbReference type="AlphaFoldDB" id="A0A6I6DHW9"/>
<accession>A0A6I6DHW9</accession>
<dbReference type="Proteomes" id="UP000426444">
    <property type="component" value="Chromosome"/>
</dbReference>
<proteinExistence type="predicted"/>
<evidence type="ECO:0000313" key="3">
    <source>
        <dbReference type="Proteomes" id="UP000426444"/>
    </source>
</evidence>